<dbReference type="EMBL" id="MHQN01000003">
    <property type="protein sequence ID" value="OHA04152.1"/>
    <property type="molecule type" value="Genomic_DNA"/>
</dbReference>
<comment type="caution">
    <text evidence="1">The sequence shown here is derived from an EMBL/GenBank/DDBJ whole genome shotgun (WGS) entry which is preliminary data.</text>
</comment>
<evidence type="ECO:0000313" key="2">
    <source>
        <dbReference type="Proteomes" id="UP000177177"/>
    </source>
</evidence>
<organism evidence="1 2">
    <name type="scientific">Candidatus Sungbacteria bacterium RIFCSPHIGHO2_02_FULL_53_17</name>
    <dbReference type="NCBI Taxonomy" id="1802275"/>
    <lineage>
        <taxon>Bacteria</taxon>
        <taxon>Candidatus Sungiibacteriota</taxon>
    </lineage>
</organism>
<sequence length="83" mass="10308">MKSRLWRHFIFRRHFLWFFPRSLSSKIFSLRVKFFQEFFSLWYVSEPLPPFENTPAILREEQGRTDSSAIFYTPARRPFWEGR</sequence>
<accession>A0A1G2L055</accession>
<gene>
    <name evidence="1" type="ORF">A3C92_01870</name>
</gene>
<name>A0A1G2L055_9BACT</name>
<dbReference type="AlphaFoldDB" id="A0A1G2L055"/>
<dbReference type="Proteomes" id="UP000177177">
    <property type="component" value="Unassembled WGS sequence"/>
</dbReference>
<reference evidence="1 2" key="1">
    <citation type="journal article" date="2016" name="Nat. Commun.">
        <title>Thousands of microbial genomes shed light on interconnected biogeochemical processes in an aquifer system.</title>
        <authorList>
            <person name="Anantharaman K."/>
            <person name="Brown C.T."/>
            <person name="Hug L.A."/>
            <person name="Sharon I."/>
            <person name="Castelle C.J."/>
            <person name="Probst A.J."/>
            <person name="Thomas B.C."/>
            <person name="Singh A."/>
            <person name="Wilkins M.J."/>
            <person name="Karaoz U."/>
            <person name="Brodie E.L."/>
            <person name="Williams K.H."/>
            <person name="Hubbard S.S."/>
            <person name="Banfield J.F."/>
        </authorList>
    </citation>
    <scope>NUCLEOTIDE SEQUENCE [LARGE SCALE GENOMIC DNA]</scope>
</reference>
<evidence type="ECO:0000313" key="1">
    <source>
        <dbReference type="EMBL" id="OHA04152.1"/>
    </source>
</evidence>
<proteinExistence type="predicted"/>
<protein>
    <submittedName>
        <fullName evidence="1">Uncharacterized protein</fullName>
    </submittedName>
</protein>